<keyword evidence="2 4" id="KW-0442">Lipid degradation</keyword>
<evidence type="ECO:0000313" key="7">
    <source>
        <dbReference type="EMBL" id="QQR31649.1"/>
    </source>
</evidence>
<evidence type="ECO:0000256" key="1">
    <source>
        <dbReference type="ARBA" id="ARBA00022801"/>
    </source>
</evidence>
<dbReference type="GO" id="GO:0016787">
    <property type="term" value="F:hydrolase activity"/>
    <property type="evidence" value="ECO:0007669"/>
    <property type="project" value="UniProtKB-UniRule"/>
</dbReference>
<dbReference type="Proteomes" id="UP000596035">
    <property type="component" value="Chromosome"/>
</dbReference>
<dbReference type="KEGG" id="amur:ADH66_17925"/>
<proteinExistence type="predicted"/>
<dbReference type="PANTHER" id="PTHR14226">
    <property type="entry name" value="NEUROPATHY TARGET ESTERASE/SWISS CHEESE D.MELANOGASTER"/>
    <property type="match status" value="1"/>
</dbReference>
<dbReference type="RefSeq" id="WP_066537971.1">
    <property type="nucleotide sequence ID" value="NZ_CAPVCI010000008.1"/>
</dbReference>
<evidence type="ECO:0000256" key="2">
    <source>
        <dbReference type="ARBA" id="ARBA00022963"/>
    </source>
</evidence>
<dbReference type="CDD" id="cd07208">
    <property type="entry name" value="Pat_hypo_Ecoli_yjju_like"/>
    <property type="match status" value="1"/>
</dbReference>
<reference evidence="6" key="1">
    <citation type="journal article" date="2017" name="Genome Announc.">
        <title>High-Quality Whole-Genome Sequences of the Oligo-Mouse-Microbiota Bacterial Community.</title>
        <authorList>
            <person name="Garzetti D."/>
            <person name="Brugiroux S."/>
            <person name="Bunk B."/>
            <person name="Pukall R."/>
            <person name="McCoy K.D."/>
            <person name="Macpherson A.J."/>
            <person name="Stecher B."/>
        </authorList>
    </citation>
    <scope>NUCLEOTIDE SEQUENCE</scope>
    <source>
        <strain evidence="6">KB18</strain>
    </source>
</reference>
<dbReference type="InterPro" id="IPR002641">
    <property type="entry name" value="PNPLA_dom"/>
</dbReference>
<dbReference type="Pfam" id="PF19890">
    <property type="entry name" value="DUF6363"/>
    <property type="match status" value="1"/>
</dbReference>
<accession>A0A1Z2XV93</accession>
<dbReference type="Gene3D" id="3.40.1090.10">
    <property type="entry name" value="Cytosolic phospholipase A2 catalytic domain"/>
    <property type="match status" value="2"/>
</dbReference>
<dbReference type="PROSITE" id="PS51635">
    <property type="entry name" value="PNPLA"/>
    <property type="match status" value="1"/>
</dbReference>
<dbReference type="InterPro" id="IPR037483">
    <property type="entry name" value="YjjU-like"/>
</dbReference>
<keyword evidence="1 4" id="KW-0378">Hydrolase</keyword>
<organism evidence="7 9">
    <name type="scientific">Acutalibacter muris</name>
    <dbReference type="NCBI Taxonomy" id="1796620"/>
    <lineage>
        <taxon>Bacteria</taxon>
        <taxon>Bacillati</taxon>
        <taxon>Bacillota</taxon>
        <taxon>Clostridia</taxon>
        <taxon>Eubacteriales</taxon>
        <taxon>Acutalibacteraceae</taxon>
        <taxon>Acutalibacter</taxon>
    </lineage>
</organism>
<evidence type="ECO:0000313" key="8">
    <source>
        <dbReference type="Proteomes" id="UP000196710"/>
    </source>
</evidence>
<evidence type="ECO:0000259" key="5">
    <source>
        <dbReference type="PROSITE" id="PS51635"/>
    </source>
</evidence>
<sequence>MSRKALALEGGSLRCLFSAGVTDLMMEEGLLWDGVIGVSAGALTGVNIVAGQKGRTAAVNLGYVNDPRYMGFRSLVKNKSIFNFDFLFGEISDTLIPLDRETFKNSPIKYTAVATSCIDGGVRYYEKSQVEDIYPAIRASASLPLLAPMVTVEGEPCLDGGLSVSIPYKKPLEEGYDKVVVVTTREHGYRKEPVSRAMARVYARVYRRYPELVRAILNVPRHYNAELGEIDRLEAEGKIFVIRPREPVTVSRTEKDVEKLQALYDQGQEVCRGALPKLREYLES</sequence>
<dbReference type="EMBL" id="CP065321">
    <property type="protein sequence ID" value="QQR31649.1"/>
    <property type="molecule type" value="Genomic_DNA"/>
</dbReference>
<dbReference type="AlphaFoldDB" id="A0A1Z2XV93"/>
<gene>
    <name evidence="6" type="ORF">ADH66_17925</name>
    <name evidence="7" type="ORF">I5Q82_08335</name>
</gene>
<dbReference type="Proteomes" id="UP000196710">
    <property type="component" value="Chromosome"/>
</dbReference>
<dbReference type="InterPro" id="IPR045943">
    <property type="entry name" value="DUF6363"/>
</dbReference>
<dbReference type="GO" id="GO:0016042">
    <property type="term" value="P:lipid catabolic process"/>
    <property type="evidence" value="ECO:0007669"/>
    <property type="project" value="UniProtKB-UniRule"/>
</dbReference>
<feature type="short sequence motif" description="DGA/G" evidence="4">
    <location>
        <begin position="159"/>
        <end position="161"/>
    </location>
</feature>
<evidence type="ECO:0000313" key="9">
    <source>
        <dbReference type="Proteomes" id="UP000596035"/>
    </source>
</evidence>
<dbReference type="SUPFAM" id="SSF52151">
    <property type="entry name" value="FabD/lysophospholipase-like"/>
    <property type="match status" value="1"/>
</dbReference>
<keyword evidence="3 4" id="KW-0443">Lipid metabolism</keyword>
<dbReference type="InterPro" id="IPR050301">
    <property type="entry name" value="NTE"/>
</dbReference>
<dbReference type="PANTHER" id="PTHR14226:SF25">
    <property type="entry name" value="PHOSPHOESTERASE"/>
    <property type="match status" value="1"/>
</dbReference>
<reference evidence="8" key="2">
    <citation type="submission" date="2017-05" db="EMBL/GenBank/DDBJ databases">
        <title>Improved OligoMM genomes.</title>
        <authorList>
            <person name="Garzetti D."/>
        </authorList>
    </citation>
    <scope>NUCLEOTIDE SEQUENCE [LARGE SCALE GENOMIC DNA]</scope>
    <source>
        <strain evidence="8">KB18</strain>
    </source>
</reference>
<feature type="active site" description="Nucleophile" evidence="4">
    <location>
        <position position="39"/>
    </location>
</feature>
<protein>
    <submittedName>
        <fullName evidence="7">Patatin family protein</fullName>
    </submittedName>
</protein>
<feature type="short sequence motif" description="GXSXG" evidence="4">
    <location>
        <begin position="37"/>
        <end position="41"/>
    </location>
</feature>
<name>A0A1Z2XV93_9FIRM</name>
<evidence type="ECO:0000256" key="4">
    <source>
        <dbReference type="PROSITE-ProRule" id="PRU01161"/>
    </source>
</evidence>
<comment type="caution">
    <text evidence="4">Lacks conserved residue(s) required for the propagation of feature annotation.</text>
</comment>
<dbReference type="InterPro" id="IPR016035">
    <property type="entry name" value="Acyl_Trfase/lysoPLipase"/>
</dbReference>
<evidence type="ECO:0000256" key="3">
    <source>
        <dbReference type="ARBA" id="ARBA00023098"/>
    </source>
</evidence>
<dbReference type="Pfam" id="PF01734">
    <property type="entry name" value="Patatin"/>
    <property type="match status" value="1"/>
</dbReference>
<feature type="active site" description="Proton acceptor" evidence="4">
    <location>
        <position position="159"/>
    </location>
</feature>
<reference evidence="7 9" key="3">
    <citation type="submission" date="2020-11" db="EMBL/GenBank/DDBJ databases">
        <title>Closed and high quality bacterial genomes of the OMM12 community.</title>
        <authorList>
            <person name="Marbouty M."/>
            <person name="Lamy-Besnier Q."/>
            <person name="Debarbieux L."/>
            <person name="Koszul R."/>
        </authorList>
    </citation>
    <scope>NUCLEOTIDE SEQUENCE [LARGE SCALE GENOMIC DNA]</scope>
    <source>
        <strain evidence="7 9">KB18</strain>
    </source>
</reference>
<evidence type="ECO:0000313" key="6">
    <source>
        <dbReference type="EMBL" id="ASB42366.1"/>
    </source>
</evidence>
<keyword evidence="8" id="KW-1185">Reference proteome</keyword>
<feature type="domain" description="PNPLA" evidence="5">
    <location>
        <begin position="6"/>
        <end position="172"/>
    </location>
</feature>
<dbReference type="EMBL" id="CP021422">
    <property type="protein sequence ID" value="ASB42366.1"/>
    <property type="molecule type" value="Genomic_DNA"/>
</dbReference>